<dbReference type="AlphaFoldDB" id="A0A2T4ACG6"/>
<reference evidence="1 2" key="1">
    <citation type="submission" date="2016-07" db="EMBL/GenBank/DDBJ databases">
        <title>Multiple horizontal gene transfer events from other fungi enriched the ability of initially mycotrophic Trichoderma (Ascomycota) to feed on dead plant biomass.</title>
        <authorList>
            <consortium name="DOE Joint Genome Institute"/>
            <person name="Aerts A."/>
            <person name="Atanasova L."/>
            <person name="Chenthamara K."/>
            <person name="Zhang J."/>
            <person name="Grujic M."/>
            <person name="Henrissat B."/>
            <person name="Kuo A."/>
            <person name="Salamov A."/>
            <person name="Lipzen A."/>
            <person name="Labutti K."/>
            <person name="Barry K."/>
            <person name="Miao Y."/>
            <person name="Rahimi M.J."/>
            <person name="Shen Q."/>
            <person name="Grigoriev I.V."/>
            <person name="Kubicek C.P."/>
            <person name="Druzhinina I.S."/>
        </authorList>
    </citation>
    <scope>NUCLEOTIDE SEQUENCE [LARGE SCALE GENOMIC DNA]</scope>
    <source>
        <strain evidence="1 2">CBS 226.95</strain>
    </source>
</reference>
<protein>
    <submittedName>
        <fullName evidence="1">Uncharacterized protein</fullName>
    </submittedName>
</protein>
<name>A0A2T4ACG6_TRIHA</name>
<dbReference type="EMBL" id="KZ679680">
    <property type="protein sequence ID" value="PTB54775.1"/>
    <property type="molecule type" value="Genomic_DNA"/>
</dbReference>
<dbReference type="GeneID" id="36623644"/>
<gene>
    <name evidence="1" type="ORF">M431DRAFT_428113</name>
</gene>
<evidence type="ECO:0000313" key="2">
    <source>
        <dbReference type="Proteomes" id="UP000241690"/>
    </source>
</evidence>
<sequence>MWLSVTNDTILRHPYKWSAPPRALSLHSSTPEVQCTRTVRQRSEMRRVRGDPPLFSFRILCRCGW</sequence>
<organism evidence="1 2">
    <name type="scientific">Trichoderma harzianum CBS 226.95</name>
    <dbReference type="NCBI Taxonomy" id="983964"/>
    <lineage>
        <taxon>Eukaryota</taxon>
        <taxon>Fungi</taxon>
        <taxon>Dikarya</taxon>
        <taxon>Ascomycota</taxon>
        <taxon>Pezizomycotina</taxon>
        <taxon>Sordariomycetes</taxon>
        <taxon>Hypocreomycetidae</taxon>
        <taxon>Hypocreales</taxon>
        <taxon>Hypocreaceae</taxon>
        <taxon>Trichoderma</taxon>
    </lineage>
</organism>
<evidence type="ECO:0000313" key="1">
    <source>
        <dbReference type="EMBL" id="PTB54775.1"/>
    </source>
</evidence>
<dbReference type="Proteomes" id="UP000241690">
    <property type="component" value="Unassembled WGS sequence"/>
</dbReference>
<dbReference type="RefSeq" id="XP_024774452.1">
    <property type="nucleotide sequence ID" value="XM_024915078.1"/>
</dbReference>
<accession>A0A2T4ACG6</accession>
<proteinExistence type="predicted"/>
<keyword evidence="2" id="KW-1185">Reference proteome</keyword>